<evidence type="ECO:0000256" key="1">
    <source>
        <dbReference type="SAM" id="MobiDB-lite"/>
    </source>
</evidence>
<dbReference type="RefSeq" id="WP_112633193.1">
    <property type="nucleotide sequence ID" value="NZ_QMEV01000020.1"/>
</dbReference>
<sequence length="78" mass="7854">MLTLVSRILLPALVTGLIAALIAVGDASPVTPVACNKITAKWSSVWIFMPDCPPSAAPSPAPSPPTQAPSPTAPEPPG</sequence>
<accession>A0A329LTY4</accession>
<protein>
    <submittedName>
        <fullName evidence="2">Uncharacterized protein</fullName>
    </submittedName>
</protein>
<gene>
    <name evidence="2" type="ORF">DQP57_12005</name>
</gene>
<comment type="caution">
    <text evidence="2">The sequence shown here is derived from an EMBL/GenBank/DDBJ whole genome shotgun (WGS) entry which is preliminary data.</text>
</comment>
<name>A0A329LTY4_9MYCO</name>
<evidence type="ECO:0000313" key="3">
    <source>
        <dbReference type="Proteomes" id="UP000250915"/>
    </source>
</evidence>
<evidence type="ECO:0000313" key="2">
    <source>
        <dbReference type="EMBL" id="RAV11194.1"/>
    </source>
</evidence>
<dbReference type="Proteomes" id="UP000250915">
    <property type="component" value="Unassembled WGS sequence"/>
</dbReference>
<dbReference type="EMBL" id="QMEV01000020">
    <property type="protein sequence ID" value="RAV11194.1"/>
    <property type="molecule type" value="Genomic_DNA"/>
</dbReference>
<feature type="region of interest" description="Disordered" evidence="1">
    <location>
        <begin position="55"/>
        <end position="78"/>
    </location>
</feature>
<organism evidence="2 3">
    <name type="scientific">Mycobacterium colombiense</name>
    <dbReference type="NCBI Taxonomy" id="339268"/>
    <lineage>
        <taxon>Bacteria</taxon>
        <taxon>Bacillati</taxon>
        <taxon>Actinomycetota</taxon>
        <taxon>Actinomycetes</taxon>
        <taxon>Mycobacteriales</taxon>
        <taxon>Mycobacteriaceae</taxon>
        <taxon>Mycobacterium</taxon>
        <taxon>Mycobacterium avium complex (MAC)</taxon>
    </lineage>
</organism>
<reference evidence="2 3" key="1">
    <citation type="submission" date="2018-06" db="EMBL/GenBank/DDBJ databases">
        <title>NTM in soil in Japan.</title>
        <authorList>
            <person name="Ohya K."/>
        </authorList>
    </citation>
    <scope>NUCLEOTIDE SEQUENCE [LARGE SCALE GENOMIC DNA]</scope>
    <source>
        <strain evidence="2 3">GF28</strain>
    </source>
</reference>
<proteinExistence type="predicted"/>
<dbReference type="AlphaFoldDB" id="A0A329LTY4"/>